<protein>
    <submittedName>
        <fullName evidence="3">Response regulator</fullName>
    </submittedName>
</protein>
<dbReference type="InterPro" id="IPR001789">
    <property type="entry name" value="Sig_transdc_resp-reg_receiver"/>
</dbReference>
<name>A0ABW6ARE4_9BACT</name>
<dbReference type="Pfam" id="PF00072">
    <property type="entry name" value="Response_reg"/>
    <property type="match status" value="1"/>
</dbReference>
<keyword evidence="1" id="KW-0597">Phosphoprotein</keyword>
<accession>A0ABW6ARE4</accession>
<keyword evidence="4" id="KW-1185">Reference proteome</keyword>
<proteinExistence type="predicted"/>
<feature type="domain" description="Response regulatory" evidence="2">
    <location>
        <begin position="58"/>
        <end position="183"/>
    </location>
</feature>
<dbReference type="PANTHER" id="PTHR44520:SF1">
    <property type="entry name" value="TWO-COMPONENT SYSTEM REGULATORY PROTEIN"/>
    <property type="match status" value="1"/>
</dbReference>
<dbReference type="PANTHER" id="PTHR44520">
    <property type="entry name" value="RESPONSE REGULATOR RCP1-RELATED"/>
    <property type="match status" value="1"/>
</dbReference>
<feature type="modified residue" description="4-aspartylphosphate" evidence="1">
    <location>
        <position position="115"/>
    </location>
</feature>
<gene>
    <name evidence="3" type="ORF">ACFS25_28775</name>
</gene>
<evidence type="ECO:0000313" key="3">
    <source>
        <dbReference type="EMBL" id="MFD2937796.1"/>
    </source>
</evidence>
<dbReference type="Gene3D" id="3.40.50.2300">
    <property type="match status" value="1"/>
</dbReference>
<sequence>MNHLNYLNQYTNENTQQFGRLIAEYKARVYETYFLATGHIAEPTHRSVTNANSDYRTTILVIEDDTDHWFLTRGALLQHFTTSRIDWLTQAYEVIPYLDVCQQQERDLPRIILVDLYLPDRQRGLSILQQLKFHPLYKSVPTIVLSSSSAIEDIDQVFEHSADGYLIKPANGENWQNELKMLESYWK</sequence>
<dbReference type="PROSITE" id="PS50110">
    <property type="entry name" value="RESPONSE_REGULATORY"/>
    <property type="match status" value="1"/>
</dbReference>
<evidence type="ECO:0000259" key="2">
    <source>
        <dbReference type="PROSITE" id="PS50110"/>
    </source>
</evidence>
<dbReference type="EMBL" id="JBHUOM010000044">
    <property type="protein sequence ID" value="MFD2937796.1"/>
    <property type="molecule type" value="Genomic_DNA"/>
</dbReference>
<evidence type="ECO:0000256" key="1">
    <source>
        <dbReference type="PROSITE-ProRule" id="PRU00169"/>
    </source>
</evidence>
<dbReference type="SMART" id="SM00448">
    <property type="entry name" value="REC"/>
    <property type="match status" value="1"/>
</dbReference>
<evidence type="ECO:0000313" key="4">
    <source>
        <dbReference type="Proteomes" id="UP001597512"/>
    </source>
</evidence>
<dbReference type="RefSeq" id="WP_381508207.1">
    <property type="nucleotide sequence ID" value="NZ_JBHUOM010000044.1"/>
</dbReference>
<reference evidence="4" key="1">
    <citation type="journal article" date="2019" name="Int. J. Syst. Evol. Microbiol.">
        <title>The Global Catalogue of Microorganisms (GCM) 10K type strain sequencing project: providing services to taxonomists for standard genome sequencing and annotation.</title>
        <authorList>
            <consortium name="The Broad Institute Genomics Platform"/>
            <consortium name="The Broad Institute Genome Sequencing Center for Infectious Disease"/>
            <person name="Wu L."/>
            <person name="Ma J."/>
        </authorList>
    </citation>
    <scope>NUCLEOTIDE SEQUENCE [LARGE SCALE GENOMIC DNA]</scope>
    <source>
        <strain evidence="4">KCTC 52490</strain>
    </source>
</reference>
<dbReference type="InterPro" id="IPR052893">
    <property type="entry name" value="TCS_response_regulator"/>
</dbReference>
<dbReference type="InterPro" id="IPR011006">
    <property type="entry name" value="CheY-like_superfamily"/>
</dbReference>
<dbReference type="Proteomes" id="UP001597512">
    <property type="component" value="Unassembled WGS sequence"/>
</dbReference>
<dbReference type="SUPFAM" id="SSF52172">
    <property type="entry name" value="CheY-like"/>
    <property type="match status" value="1"/>
</dbReference>
<organism evidence="3 4">
    <name type="scientific">Spirosoma flavum</name>
    <dbReference type="NCBI Taxonomy" id="2048557"/>
    <lineage>
        <taxon>Bacteria</taxon>
        <taxon>Pseudomonadati</taxon>
        <taxon>Bacteroidota</taxon>
        <taxon>Cytophagia</taxon>
        <taxon>Cytophagales</taxon>
        <taxon>Cytophagaceae</taxon>
        <taxon>Spirosoma</taxon>
    </lineage>
</organism>
<comment type="caution">
    <text evidence="3">The sequence shown here is derived from an EMBL/GenBank/DDBJ whole genome shotgun (WGS) entry which is preliminary data.</text>
</comment>